<name>A0A3S4IH78_CHRVL</name>
<dbReference type="EMBL" id="LR134182">
    <property type="protein sequence ID" value="VEB43434.1"/>
    <property type="molecule type" value="Genomic_DNA"/>
</dbReference>
<keyword evidence="1" id="KW-0645">Protease</keyword>
<organism evidence="1 2">
    <name type="scientific">Chromobacterium violaceum</name>
    <dbReference type="NCBI Taxonomy" id="536"/>
    <lineage>
        <taxon>Bacteria</taxon>
        <taxon>Pseudomonadati</taxon>
        <taxon>Pseudomonadota</taxon>
        <taxon>Betaproteobacteria</taxon>
        <taxon>Neisseriales</taxon>
        <taxon>Chromobacteriaceae</taxon>
        <taxon>Chromobacterium</taxon>
    </lineage>
</organism>
<dbReference type="PANTHER" id="PTHR43666:SF1">
    <property type="entry name" value="CONSERVED PROTEIN"/>
    <property type="match status" value="1"/>
</dbReference>
<dbReference type="PANTHER" id="PTHR43666">
    <property type="entry name" value="TLDD PROTEIN"/>
    <property type="match status" value="1"/>
</dbReference>
<dbReference type="GO" id="GO:0006508">
    <property type="term" value="P:proteolysis"/>
    <property type="evidence" value="ECO:0007669"/>
    <property type="project" value="UniProtKB-KW"/>
</dbReference>
<dbReference type="InterPro" id="IPR036059">
    <property type="entry name" value="TldD/PmbA_sf"/>
</dbReference>
<dbReference type="GO" id="GO:0008237">
    <property type="term" value="F:metallopeptidase activity"/>
    <property type="evidence" value="ECO:0007669"/>
    <property type="project" value="InterPro"/>
</dbReference>
<dbReference type="Proteomes" id="UP000275777">
    <property type="component" value="Chromosome"/>
</dbReference>
<protein>
    <submittedName>
        <fullName evidence="1">Predicted Zn-dependent proteases and their inactivated homologs</fullName>
    </submittedName>
</protein>
<accession>A0A3S4IH78</accession>
<proteinExistence type="predicted"/>
<evidence type="ECO:0000313" key="1">
    <source>
        <dbReference type="EMBL" id="VEB43434.1"/>
    </source>
</evidence>
<reference evidence="1 2" key="1">
    <citation type="submission" date="2018-12" db="EMBL/GenBank/DDBJ databases">
        <authorList>
            <consortium name="Pathogen Informatics"/>
        </authorList>
    </citation>
    <scope>NUCLEOTIDE SEQUENCE [LARGE SCALE GENOMIC DNA]</scope>
    <source>
        <strain evidence="1 2">NCTC9695</strain>
    </source>
</reference>
<keyword evidence="1" id="KW-0378">Hydrolase</keyword>
<gene>
    <name evidence="1" type="ORF">NCTC9695_03892</name>
</gene>
<sequence>MRAALEQVQDDPFLLLNQRPSSTERIAAGALPPAESMVADILAAAEGLDLVGILACGEMSFGFANHLGQFNWQQGESWNFDWSLYSHGDKAVKRSQAGSAWDAGVIRRGIAEAAEQLALLKLPLKMLAPGEYRAYFTPTALAACCPC</sequence>
<dbReference type="SUPFAM" id="SSF111283">
    <property type="entry name" value="Putative modulator of DNA gyrase, PmbA/TldD"/>
    <property type="match status" value="1"/>
</dbReference>
<dbReference type="AlphaFoldDB" id="A0A3S4IH78"/>
<evidence type="ECO:0000313" key="2">
    <source>
        <dbReference type="Proteomes" id="UP000275777"/>
    </source>
</evidence>